<sequence>MKQPNIVLIMCDQMRGDCMGVAGHPDVQTPYLDSLAAEGTYFPNAYASCPSCIPSRAALFTGMSQERHGRVGYQDGIDWDYPNMLPQVLSRHGYHTEAVGKLHVHPPLRRCGFHNLTLHDGYIGFYRRPSLPTRQNQLYGDSYLRWLKDRYGNATDVNDTGLECNSFIASPWVYDSMSHPTNWTVTESIRFLEKRDPDLPFFLMTSFVRPHPPLDAPSEYFDIYRSRELASPAMGTWEDFSHKAKDYEGLYDSPYGTKNDKLKQDAMIGYYACITHMDHQIGRLLQALYREEVLEDSILIFLSDHGELLFDHGLFRKVQPYQGSIHIPMIVRVGKNLFPGRTQIPISRDLVELRDIMPTILDSLNLPVPDEADGQSFFPSLFGETGFDREYLHGEHSGGEISNHFIVTPTDKYIWYSQTGEEHYFQLDQDPKELCDLIHDPGCGERIDCLRGCLIEALKDREEGYSDGISLIPGKKPVFKLTNISDK</sequence>
<protein>
    <submittedName>
        <fullName evidence="4">Arylsulfatase</fullName>
        <ecNumber evidence="4">3.1.6.1</ecNumber>
    </submittedName>
</protein>
<dbReference type="InterPro" id="IPR017850">
    <property type="entry name" value="Alkaline_phosphatase_core_sf"/>
</dbReference>
<dbReference type="AlphaFoldDB" id="A0AAU7PS22"/>
<dbReference type="RefSeq" id="WP_349947884.1">
    <property type="nucleotide sequence ID" value="NZ_CP157940.1"/>
</dbReference>
<evidence type="ECO:0000313" key="4">
    <source>
        <dbReference type="EMBL" id="XBS55205.1"/>
    </source>
</evidence>
<proteinExistence type="predicted"/>
<dbReference type="GO" id="GO:0004065">
    <property type="term" value="F:arylsulfatase activity"/>
    <property type="evidence" value="ECO:0007669"/>
    <property type="project" value="UniProtKB-EC"/>
</dbReference>
<dbReference type="PANTHER" id="PTHR45953">
    <property type="entry name" value="IDURONATE 2-SULFATASE"/>
    <property type="match status" value="1"/>
</dbReference>
<dbReference type="EMBL" id="CP157940">
    <property type="protein sequence ID" value="XBS55205.1"/>
    <property type="molecule type" value="Genomic_DNA"/>
</dbReference>
<dbReference type="GO" id="GO:0005737">
    <property type="term" value="C:cytoplasm"/>
    <property type="evidence" value="ECO:0007669"/>
    <property type="project" value="TreeGrafter"/>
</dbReference>
<feature type="domain" description="Sulfatase N-terminal" evidence="3">
    <location>
        <begin position="4"/>
        <end position="364"/>
    </location>
</feature>
<accession>A0AAU7PS22</accession>
<name>A0AAU7PS22_9FIRM</name>
<dbReference type="EC" id="3.1.6.1" evidence="4"/>
<evidence type="ECO:0000259" key="3">
    <source>
        <dbReference type="Pfam" id="PF00884"/>
    </source>
</evidence>
<dbReference type="InterPro" id="IPR000917">
    <property type="entry name" value="Sulfatase_N"/>
</dbReference>
<dbReference type="Pfam" id="PF00884">
    <property type="entry name" value="Sulfatase"/>
    <property type="match status" value="1"/>
</dbReference>
<keyword evidence="2 4" id="KW-0378">Hydrolase</keyword>
<dbReference type="CDD" id="cd16022">
    <property type="entry name" value="sulfatase_like"/>
    <property type="match status" value="1"/>
</dbReference>
<organism evidence="4">
    <name type="scientific">Lacrimispora sp. BS-2</name>
    <dbReference type="NCBI Taxonomy" id="3151850"/>
    <lineage>
        <taxon>Bacteria</taxon>
        <taxon>Bacillati</taxon>
        <taxon>Bacillota</taxon>
        <taxon>Clostridia</taxon>
        <taxon>Lachnospirales</taxon>
        <taxon>Lachnospiraceae</taxon>
        <taxon>Lacrimispora</taxon>
    </lineage>
</organism>
<dbReference type="NCBIfam" id="NF010322">
    <property type="entry name" value="PRK13759.1"/>
    <property type="match status" value="1"/>
</dbReference>
<dbReference type="Gene3D" id="3.40.720.10">
    <property type="entry name" value="Alkaline Phosphatase, subunit A"/>
    <property type="match status" value="1"/>
</dbReference>
<keyword evidence="1" id="KW-0479">Metal-binding</keyword>
<dbReference type="PANTHER" id="PTHR45953:SF1">
    <property type="entry name" value="IDURONATE 2-SULFATASE"/>
    <property type="match status" value="1"/>
</dbReference>
<evidence type="ECO:0000256" key="1">
    <source>
        <dbReference type="ARBA" id="ARBA00022723"/>
    </source>
</evidence>
<reference evidence="4" key="1">
    <citation type="submission" date="2024-06" db="EMBL/GenBank/DDBJ databases">
        <title>Lacrimispora cavernae sp. nov., a novel anaerobe isolated from bat guano pile inside a cave.</title>
        <authorList>
            <person name="Miller S.L."/>
            <person name="Lu N."/>
            <person name="King J."/>
            <person name="Sankaranarayanan K."/>
            <person name="Lawson P.A."/>
        </authorList>
    </citation>
    <scope>NUCLEOTIDE SEQUENCE</scope>
    <source>
        <strain evidence="4">BS-2</strain>
    </source>
</reference>
<dbReference type="GO" id="GO:0046872">
    <property type="term" value="F:metal ion binding"/>
    <property type="evidence" value="ECO:0007669"/>
    <property type="project" value="UniProtKB-KW"/>
</dbReference>
<dbReference type="SUPFAM" id="SSF53649">
    <property type="entry name" value="Alkaline phosphatase-like"/>
    <property type="match status" value="1"/>
</dbReference>
<evidence type="ECO:0000256" key="2">
    <source>
        <dbReference type="ARBA" id="ARBA00022801"/>
    </source>
</evidence>
<gene>
    <name evidence="4" type="ORF">ABFV83_05230</name>
</gene>